<sequence>MNEALKGISIAVMLIGALGLVGIMDFEDEVKQDEHYCFMRAVWEANKDIPKEQRPGWPNFKPEVKCP</sequence>
<organism evidence="2">
    <name type="scientific">uncultured Caudovirales phage</name>
    <dbReference type="NCBI Taxonomy" id="2100421"/>
    <lineage>
        <taxon>Viruses</taxon>
        <taxon>Duplodnaviria</taxon>
        <taxon>Heunggongvirae</taxon>
        <taxon>Uroviricota</taxon>
        <taxon>Caudoviricetes</taxon>
        <taxon>Peduoviridae</taxon>
        <taxon>Maltschvirus</taxon>
        <taxon>Maltschvirus maltsch</taxon>
    </lineage>
</organism>
<gene>
    <name evidence="2" type="ORF">UFOVP77_39</name>
</gene>
<name>A0A6J5L374_9CAUD</name>
<reference evidence="2" key="1">
    <citation type="submission" date="2020-04" db="EMBL/GenBank/DDBJ databases">
        <authorList>
            <person name="Chiriac C."/>
            <person name="Salcher M."/>
            <person name="Ghai R."/>
            <person name="Kavagutti S V."/>
        </authorList>
    </citation>
    <scope>NUCLEOTIDE SEQUENCE</scope>
</reference>
<protein>
    <submittedName>
        <fullName evidence="2">Uncharacterized protein</fullName>
    </submittedName>
</protein>
<accession>A0A6J5L374</accession>
<keyword evidence="1" id="KW-0472">Membrane</keyword>
<dbReference type="EMBL" id="LR796206">
    <property type="protein sequence ID" value="CAB4126980.1"/>
    <property type="molecule type" value="Genomic_DNA"/>
</dbReference>
<keyword evidence="1" id="KW-0812">Transmembrane</keyword>
<evidence type="ECO:0000256" key="1">
    <source>
        <dbReference type="SAM" id="Phobius"/>
    </source>
</evidence>
<keyword evidence="1" id="KW-1133">Transmembrane helix</keyword>
<evidence type="ECO:0000313" key="2">
    <source>
        <dbReference type="EMBL" id="CAB4126980.1"/>
    </source>
</evidence>
<proteinExistence type="predicted"/>
<feature type="transmembrane region" description="Helical" evidence="1">
    <location>
        <begin position="6"/>
        <end position="26"/>
    </location>
</feature>